<evidence type="ECO:0000259" key="8">
    <source>
        <dbReference type="Pfam" id="PF01826"/>
    </source>
</evidence>
<evidence type="ECO:0000256" key="4">
    <source>
        <dbReference type="ARBA" id="ARBA00022690"/>
    </source>
</evidence>
<dbReference type="PANTHER" id="PTHR23259:SF69">
    <property type="entry name" value="GEO11767P1-RELATED"/>
    <property type="match status" value="1"/>
</dbReference>
<evidence type="ECO:0000256" key="2">
    <source>
        <dbReference type="ARBA" id="ARBA00007611"/>
    </source>
</evidence>
<dbReference type="InterPro" id="IPR051368">
    <property type="entry name" value="SerProtInhib-TIL_Domain"/>
</dbReference>
<feature type="chain" id="PRO_5028370899" evidence="7">
    <location>
        <begin position="24"/>
        <end position="82"/>
    </location>
</feature>
<evidence type="ECO:0000256" key="6">
    <source>
        <dbReference type="ARBA" id="ARBA00023157"/>
    </source>
</evidence>
<dbReference type="PANTHER" id="PTHR23259">
    <property type="entry name" value="RIDDLE"/>
    <property type="match status" value="1"/>
</dbReference>
<comment type="similarity">
    <text evidence="2">Belongs to the serine protease inhibitor-like (TIL domain-containing) family.</text>
</comment>
<evidence type="ECO:0000313" key="10">
    <source>
        <dbReference type="RefSeq" id="XP_003484767.1"/>
    </source>
</evidence>
<keyword evidence="4" id="KW-0646">Protease inhibitor</keyword>
<gene>
    <name evidence="10" type="primary">LOC100746167</name>
</gene>
<dbReference type="InterPro" id="IPR002919">
    <property type="entry name" value="TIL_dom"/>
</dbReference>
<feature type="domain" description="TIL" evidence="8">
    <location>
        <begin position="25"/>
        <end position="79"/>
    </location>
</feature>
<keyword evidence="9" id="KW-1185">Reference proteome</keyword>
<dbReference type="OMA" id="AYICISN"/>
<dbReference type="GO" id="GO:0004867">
    <property type="term" value="F:serine-type endopeptidase inhibitor activity"/>
    <property type="evidence" value="ECO:0007669"/>
    <property type="project" value="UniProtKB-KW"/>
</dbReference>
<keyword evidence="5" id="KW-0722">Serine protease inhibitor</keyword>
<reference evidence="10" key="1">
    <citation type="submission" date="2025-08" db="UniProtKB">
        <authorList>
            <consortium name="RefSeq"/>
        </authorList>
    </citation>
    <scope>IDENTIFICATION</scope>
</reference>
<dbReference type="OrthoDB" id="7575919at2759"/>
<dbReference type="AlphaFoldDB" id="A0A6P3DK35"/>
<evidence type="ECO:0000256" key="1">
    <source>
        <dbReference type="ARBA" id="ARBA00004613"/>
    </source>
</evidence>
<keyword evidence="6" id="KW-1015">Disulfide bond</keyword>
<dbReference type="RefSeq" id="XP_003484767.1">
    <property type="nucleotide sequence ID" value="XM_003484719.4"/>
</dbReference>
<proteinExistence type="inferred from homology"/>
<dbReference type="GeneID" id="100746167"/>
<feature type="signal peptide" evidence="7">
    <location>
        <begin position="1"/>
        <end position="23"/>
    </location>
</feature>
<keyword evidence="3" id="KW-0964">Secreted</keyword>
<dbReference type="GO" id="GO:0005576">
    <property type="term" value="C:extracellular region"/>
    <property type="evidence" value="ECO:0007669"/>
    <property type="project" value="UniProtKB-SubCell"/>
</dbReference>
<evidence type="ECO:0000256" key="5">
    <source>
        <dbReference type="ARBA" id="ARBA00022900"/>
    </source>
</evidence>
<dbReference type="PROSITE" id="PS51257">
    <property type="entry name" value="PROKAR_LIPOPROTEIN"/>
    <property type="match status" value="1"/>
</dbReference>
<accession>A0A6P3DK35</accession>
<dbReference type="SUPFAM" id="SSF57567">
    <property type="entry name" value="Serine protease inhibitors"/>
    <property type="match status" value="1"/>
</dbReference>
<name>A0A6P3DK35_BOMIM</name>
<keyword evidence="7" id="KW-0732">Signal</keyword>
<comment type="subcellular location">
    <subcellularLocation>
        <location evidence="1">Secreted</location>
    </subcellularLocation>
</comment>
<protein>
    <submittedName>
        <fullName evidence="10">Chymotrypsin inhibitor</fullName>
    </submittedName>
</protein>
<dbReference type="KEGG" id="bim:100746167"/>
<organism evidence="9 10">
    <name type="scientific">Bombus impatiens</name>
    <name type="common">Bumblebee</name>
    <dbReference type="NCBI Taxonomy" id="132113"/>
    <lineage>
        <taxon>Eukaryota</taxon>
        <taxon>Metazoa</taxon>
        <taxon>Ecdysozoa</taxon>
        <taxon>Arthropoda</taxon>
        <taxon>Hexapoda</taxon>
        <taxon>Insecta</taxon>
        <taxon>Pterygota</taxon>
        <taxon>Neoptera</taxon>
        <taxon>Endopterygota</taxon>
        <taxon>Hymenoptera</taxon>
        <taxon>Apocrita</taxon>
        <taxon>Aculeata</taxon>
        <taxon>Apoidea</taxon>
        <taxon>Anthophila</taxon>
        <taxon>Apidae</taxon>
        <taxon>Bombus</taxon>
        <taxon>Pyrobombus</taxon>
    </lineage>
</organism>
<dbReference type="Pfam" id="PF01826">
    <property type="entry name" value="TIL"/>
    <property type="match status" value="1"/>
</dbReference>
<dbReference type="InterPro" id="IPR036084">
    <property type="entry name" value="Ser_inhib-like_sf"/>
</dbReference>
<dbReference type="CDD" id="cd19941">
    <property type="entry name" value="TIL"/>
    <property type="match status" value="1"/>
</dbReference>
<sequence length="82" mass="8848">MSRTAVIFLFVVVAYICISSVSSSCGPNEEFKACGPSPSCEPTCAKPRVNCPEECVRGCHCVKGHVRNAAKRCVPVSQCKRQ</sequence>
<evidence type="ECO:0000256" key="7">
    <source>
        <dbReference type="SAM" id="SignalP"/>
    </source>
</evidence>
<dbReference type="Gene3D" id="2.10.25.10">
    <property type="entry name" value="Laminin"/>
    <property type="match status" value="1"/>
</dbReference>
<evidence type="ECO:0000313" key="9">
    <source>
        <dbReference type="Proteomes" id="UP000515180"/>
    </source>
</evidence>
<dbReference type="Proteomes" id="UP000515180">
    <property type="component" value="Unplaced"/>
</dbReference>
<evidence type="ECO:0000256" key="3">
    <source>
        <dbReference type="ARBA" id="ARBA00022525"/>
    </source>
</evidence>